<reference evidence="6" key="1">
    <citation type="submission" date="2021-10" db="EMBL/GenBank/DDBJ databases">
        <title>Tropical sea cucumber genome reveals ecological adaptation and Cuvierian tubules defense mechanism.</title>
        <authorList>
            <person name="Chen T."/>
        </authorList>
    </citation>
    <scope>NUCLEOTIDE SEQUENCE</scope>
    <source>
        <strain evidence="6">Nanhai2018</strain>
        <tissue evidence="6">Muscle</tissue>
    </source>
</reference>
<sequence>MFAYEQCLLCLGFHPDIWYEAALFLQNSSKSFAEKGDMNNAKVFNDEAASVFERAISGQMKGNMLIYFAYADFEEGRMKYEKVHNIFKRLLAITELDPTLTYIQYMKFARRAEGIKEARLVFKKAREDSRCKYHVFAAAALMEYYFSKDSQIAIKIFELGLRKYENIPEYVLSYIDYLSHLNEDNNTRVLFERVLTSGQLPEDKSGEIWLRFQDFEANCGDLNSILKVEKRRLTAFKDEFENKEAALLVDRHRFLDLYPCSQTELKALGYTDFLAKPSSLPTATINSSDAMVVSEVVMEEDEGEKKPSLDLPRPDLNQMLPFRPRAQPRVGAHIVPGGEFPLPPSASHALTLLPPPLSFQGPFVRVDELMRLLADCTIPEPKAEEAPITNGNSEGGDSSQDSDVSKRKRAADDTGKTNEDSDDDDNSQKAPVHDIYRSRQQKRAK</sequence>
<gene>
    <name evidence="6" type="ORF">HOLleu_24571</name>
</gene>
<evidence type="ECO:0000256" key="3">
    <source>
        <dbReference type="ARBA" id="ARBA00023242"/>
    </source>
</evidence>
<name>A0A9Q1H3Q9_HOLLE</name>
<evidence type="ECO:0000313" key="7">
    <source>
        <dbReference type="Proteomes" id="UP001152320"/>
    </source>
</evidence>
<dbReference type="GO" id="GO:0031124">
    <property type="term" value="P:mRNA 3'-end processing"/>
    <property type="evidence" value="ECO:0007669"/>
    <property type="project" value="InterPro"/>
</dbReference>
<dbReference type="Pfam" id="PF05843">
    <property type="entry name" value="Suf"/>
    <property type="match status" value="1"/>
</dbReference>
<dbReference type="GO" id="GO:0003729">
    <property type="term" value="F:mRNA binding"/>
    <property type="evidence" value="ECO:0007669"/>
    <property type="project" value="TreeGrafter"/>
</dbReference>
<protein>
    <submittedName>
        <fullName evidence="6">Cleavage stimulation factor subunit 3</fullName>
    </submittedName>
</protein>
<comment type="caution">
    <text evidence="6">The sequence shown here is derived from an EMBL/GenBank/DDBJ whole genome shotgun (WGS) entry which is preliminary data.</text>
</comment>
<evidence type="ECO:0000256" key="4">
    <source>
        <dbReference type="SAM" id="MobiDB-lite"/>
    </source>
</evidence>
<evidence type="ECO:0000259" key="5">
    <source>
        <dbReference type="Pfam" id="PF05843"/>
    </source>
</evidence>
<dbReference type="SMART" id="SM00386">
    <property type="entry name" value="HAT"/>
    <property type="match status" value="5"/>
</dbReference>
<keyword evidence="2" id="KW-0677">Repeat</keyword>
<feature type="region of interest" description="Disordered" evidence="4">
    <location>
        <begin position="382"/>
        <end position="445"/>
    </location>
</feature>
<dbReference type="Gene3D" id="1.25.40.10">
    <property type="entry name" value="Tetratricopeptide repeat domain"/>
    <property type="match status" value="1"/>
</dbReference>
<dbReference type="AlphaFoldDB" id="A0A9Q1H3Q9"/>
<proteinExistence type="predicted"/>
<comment type="subcellular location">
    <subcellularLocation>
        <location evidence="1">Nucleus</location>
    </subcellularLocation>
</comment>
<dbReference type="InterPro" id="IPR011990">
    <property type="entry name" value="TPR-like_helical_dom_sf"/>
</dbReference>
<evidence type="ECO:0000313" key="6">
    <source>
        <dbReference type="EMBL" id="KAJ8031395.1"/>
    </source>
</evidence>
<dbReference type="Proteomes" id="UP001152320">
    <property type="component" value="Chromosome 12"/>
</dbReference>
<dbReference type="GO" id="GO:0005634">
    <property type="term" value="C:nucleus"/>
    <property type="evidence" value="ECO:0007669"/>
    <property type="project" value="UniProtKB-SubCell"/>
</dbReference>
<dbReference type="OrthoDB" id="26282at2759"/>
<keyword evidence="7" id="KW-1185">Reference proteome</keyword>
<dbReference type="SUPFAM" id="SSF48452">
    <property type="entry name" value="TPR-like"/>
    <property type="match status" value="1"/>
</dbReference>
<accession>A0A9Q1H3Q9</accession>
<feature type="compositionally biased region" description="Basic and acidic residues" evidence="4">
    <location>
        <begin position="410"/>
        <end position="419"/>
    </location>
</feature>
<dbReference type="EMBL" id="JAIZAY010000012">
    <property type="protein sequence ID" value="KAJ8031395.1"/>
    <property type="molecule type" value="Genomic_DNA"/>
</dbReference>
<keyword evidence="3" id="KW-0539">Nucleus</keyword>
<evidence type="ECO:0000256" key="2">
    <source>
        <dbReference type="ARBA" id="ARBA00022737"/>
    </source>
</evidence>
<dbReference type="PANTHER" id="PTHR19980">
    <property type="entry name" value="RNA CLEAVAGE STIMULATION FACTOR"/>
    <property type="match status" value="1"/>
</dbReference>
<dbReference type="PANTHER" id="PTHR19980:SF0">
    <property type="entry name" value="CLEAVAGE STIMULATION FACTOR SUBUNIT 3"/>
    <property type="match status" value="1"/>
</dbReference>
<feature type="compositionally biased region" description="Polar residues" evidence="4">
    <location>
        <begin position="389"/>
        <end position="402"/>
    </location>
</feature>
<evidence type="ECO:0000256" key="1">
    <source>
        <dbReference type="ARBA" id="ARBA00004123"/>
    </source>
</evidence>
<feature type="domain" description="Suppressor of forked" evidence="5">
    <location>
        <begin position="1"/>
        <end position="265"/>
    </location>
</feature>
<dbReference type="InterPro" id="IPR045243">
    <property type="entry name" value="Rna14-like"/>
</dbReference>
<organism evidence="6 7">
    <name type="scientific">Holothuria leucospilota</name>
    <name type="common">Black long sea cucumber</name>
    <name type="synonym">Mertensiothuria leucospilota</name>
    <dbReference type="NCBI Taxonomy" id="206669"/>
    <lineage>
        <taxon>Eukaryota</taxon>
        <taxon>Metazoa</taxon>
        <taxon>Echinodermata</taxon>
        <taxon>Eleutherozoa</taxon>
        <taxon>Echinozoa</taxon>
        <taxon>Holothuroidea</taxon>
        <taxon>Aspidochirotacea</taxon>
        <taxon>Aspidochirotida</taxon>
        <taxon>Holothuriidae</taxon>
        <taxon>Holothuria</taxon>
    </lineage>
</organism>
<dbReference type="InterPro" id="IPR008847">
    <property type="entry name" value="Suf"/>
</dbReference>
<dbReference type="InterPro" id="IPR003107">
    <property type="entry name" value="HAT"/>
</dbReference>